<dbReference type="SUPFAM" id="SSF56219">
    <property type="entry name" value="DNase I-like"/>
    <property type="match status" value="1"/>
</dbReference>
<dbReference type="AlphaFoldDB" id="A0AAV4I4X4"/>
<accession>A0AAV4I4X4</accession>
<proteinExistence type="predicted"/>
<gene>
    <name evidence="2" type="ORF">ElyMa_006519200</name>
</gene>
<keyword evidence="2" id="KW-0347">Helicase</keyword>
<protein>
    <submittedName>
        <fullName evidence="2">ATP-dependent DNA helicase</fullName>
    </submittedName>
</protein>
<dbReference type="GO" id="GO:0004386">
    <property type="term" value="F:helicase activity"/>
    <property type="evidence" value="ECO:0007669"/>
    <property type="project" value="UniProtKB-KW"/>
</dbReference>
<organism evidence="2 3">
    <name type="scientific">Elysia marginata</name>
    <dbReference type="NCBI Taxonomy" id="1093978"/>
    <lineage>
        <taxon>Eukaryota</taxon>
        <taxon>Metazoa</taxon>
        <taxon>Spiralia</taxon>
        <taxon>Lophotrochozoa</taxon>
        <taxon>Mollusca</taxon>
        <taxon>Gastropoda</taxon>
        <taxon>Heterobranchia</taxon>
        <taxon>Euthyneura</taxon>
        <taxon>Panpulmonata</taxon>
        <taxon>Sacoglossa</taxon>
        <taxon>Placobranchoidea</taxon>
        <taxon>Plakobranchidae</taxon>
        <taxon>Elysia</taxon>
    </lineage>
</organism>
<evidence type="ECO:0000313" key="2">
    <source>
        <dbReference type="EMBL" id="GFS05413.1"/>
    </source>
</evidence>
<comment type="caution">
    <text evidence="2">The sequence shown here is derived from an EMBL/GenBank/DDBJ whole genome shotgun (WGS) entry which is preliminary data.</text>
</comment>
<evidence type="ECO:0000313" key="3">
    <source>
        <dbReference type="Proteomes" id="UP000762676"/>
    </source>
</evidence>
<dbReference type="EMBL" id="BMAT01013083">
    <property type="protein sequence ID" value="GFS05413.1"/>
    <property type="molecule type" value="Genomic_DNA"/>
</dbReference>
<keyword evidence="2" id="KW-0378">Hydrolase</keyword>
<reference evidence="2 3" key="1">
    <citation type="journal article" date="2021" name="Elife">
        <title>Chloroplast acquisition without the gene transfer in kleptoplastic sea slugs, Plakobranchus ocellatus.</title>
        <authorList>
            <person name="Maeda T."/>
            <person name="Takahashi S."/>
            <person name="Yoshida T."/>
            <person name="Shimamura S."/>
            <person name="Takaki Y."/>
            <person name="Nagai Y."/>
            <person name="Toyoda A."/>
            <person name="Suzuki Y."/>
            <person name="Arimoto A."/>
            <person name="Ishii H."/>
            <person name="Satoh N."/>
            <person name="Nishiyama T."/>
            <person name="Hasebe M."/>
            <person name="Maruyama T."/>
            <person name="Minagawa J."/>
            <person name="Obokata J."/>
            <person name="Shigenobu S."/>
        </authorList>
    </citation>
    <scope>NUCLEOTIDE SEQUENCE [LARGE SCALE GENOMIC DNA]</scope>
</reference>
<feature type="domain" description="Endonuclease/exonuclease/phosphatase" evidence="1">
    <location>
        <begin position="7"/>
        <end position="69"/>
    </location>
</feature>
<dbReference type="InterPro" id="IPR005135">
    <property type="entry name" value="Endo/exonuclease/phosphatase"/>
</dbReference>
<dbReference type="Gene3D" id="3.60.10.10">
    <property type="entry name" value="Endonuclease/exonuclease/phosphatase"/>
    <property type="match status" value="1"/>
</dbReference>
<keyword evidence="2" id="KW-0547">Nucleotide-binding</keyword>
<keyword evidence="2" id="KW-0067">ATP-binding</keyword>
<dbReference type="InterPro" id="IPR036691">
    <property type="entry name" value="Endo/exonu/phosph_ase_sf"/>
</dbReference>
<keyword evidence="3" id="KW-1185">Reference proteome</keyword>
<name>A0AAV4I4X4_9GAST</name>
<sequence>MSYKKQILEKELDILCLTETWISEAGDENIIADLTPPGFSTTSFPRTGRRGGGVALVYRSNLTSVVAKEYLTTSP</sequence>
<dbReference type="Pfam" id="PF03372">
    <property type="entry name" value="Exo_endo_phos"/>
    <property type="match status" value="1"/>
</dbReference>
<evidence type="ECO:0000259" key="1">
    <source>
        <dbReference type="Pfam" id="PF03372"/>
    </source>
</evidence>
<dbReference type="Proteomes" id="UP000762676">
    <property type="component" value="Unassembled WGS sequence"/>
</dbReference>